<dbReference type="Proteomes" id="UP001151532">
    <property type="component" value="Chromosome 17"/>
</dbReference>
<proteinExistence type="predicted"/>
<organism evidence="1 2">
    <name type="scientific">Salix purpurea</name>
    <name type="common">Purple osier willow</name>
    <dbReference type="NCBI Taxonomy" id="77065"/>
    <lineage>
        <taxon>Eukaryota</taxon>
        <taxon>Viridiplantae</taxon>
        <taxon>Streptophyta</taxon>
        <taxon>Embryophyta</taxon>
        <taxon>Tracheophyta</taxon>
        <taxon>Spermatophyta</taxon>
        <taxon>Magnoliopsida</taxon>
        <taxon>eudicotyledons</taxon>
        <taxon>Gunneridae</taxon>
        <taxon>Pentapetalae</taxon>
        <taxon>rosids</taxon>
        <taxon>fabids</taxon>
        <taxon>Malpighiales</taxon>
        <taxon>Salicaceae</taxon>
        <taxon>Saliceae</taxon>
        <taxon>Salix</taxon>
    </lineage>
</organism>
<keyword evidence="2" id="KW-1185">Reference proteome</keyword>
<evidence type="ECO:0000313" key="2">
    <source>
        <dbReference type="Proteomes" id="UP001151532"/>
    </source>
</evidence>
<gene>
    <name evidence="1" type="ORF">OIU79_002263</name>
</gene>
<reference evidence="1" key="2">
    <citation type="journal article" date="2023" name="Int. J. Mol. Sci.">
        <title>De Novo Assembly and Annotation of 11 Diverse Shrub Willow (Salix) Genomes Reveals Novel Gene Organization in Sex-Linked Regions.</title>
        <authorList>
            <person name="Hyden B."/>
            <person name="Feng K."/>
            <person name="Yates T.B."/>
            <person name="Jawdy S."/>
            <person name="Cereghino C."/>
            <person name="Smart L.B."/>
            <person name="Muchero W."/>
        </authorList>
    </citation>
    <scope>NUCLEOTIDE SEQUENCE</scope>
    <source>
        <tissue evidence="1">Shoot tip</tissue>
    </source>
</reference>
<evidence type="ECO:0000313" key="1">
    <source>
        <dbReference type="EMBL" id="KAJ6735156.1"/>
    </source>
</evidence>
<reference evidence="1" key="1">
    <citation type="submission" date="2022-11" db="EMBL/GenBank/DDBJ databases">
        <authorList>
            <person name="Hyden B.L."/>
            <person name="Feng K."/>
            <person name="Yates T."/>
            <person name="Jawdy S."/>
            <person name="Smart L.B."/>
            <person name="Muchero W."/>
        </authorList>
    </citation>
    <scope>NUCLEOTIDE SEQUENCE</scope>
    <source>
        <tissue evidence="1">Shoot tip</tissue>
    </source>
</reference>
<accession>A0A9Q0USA9</accession>
<comment type="caution">
    <text evidence="1">The sequence shown here is derived from an EMBL/GenBank/DDBJ whole genome shotgun (WGS) entry which is preliminary data.</text>
</comment>
<sequence>MKKKKMKMSMALTMMKEKVHKGRRFREVQLMELHRRRNHSLAPTSCHMCFPCYSLLLDQLLLVVIMSQVPCFGPVQT</sequence>
<dbReference type="EMBL" id="JAPFFK010000011">
    <property type="protein sequence ID" value="KAJ6735156.1"/>
    <property type="molecule type" value="Genomic_DNA"/>
</dbReference>
<name>A0A9Q0USA9_SALPP</name>
<dbReference type="AlphaFoldDB" id="A0A9Q0USA9"/>
<protein>
    <submittedName>
        <fullName evidence="1">Uncharacterized protein</fullName>
    </submittedName>
</protein>